<comment type="similarity">
    <text evidence="1">Belongs to the protein kinase superfamily.</text>
</comment>
<comment type="caution">
    <text evidence="4">The sequence shown here is derived from an EMBL/GenBank/DDBJ whole genome shotgun (WGS) entry which is preliminary data.</text>
</comment>
<dbReference type="Proteomes" id="UP000663873">
    <property type="component" value="Unassembled WGS sequence"/>
</dbReference>
<feature type="compositionally biased region" description="Polar residues" evidence="2">
    <location>
        <begin position="589"/>
        <end position="618"/>
    </location>
</feature>
<dbReference type="InterPro" id="IPR000719">
    <property type="entry name" value="Prot_kinase_dom"/>
</dbReference>
<dbReference type="PANTHER" id="PTHR12984">
    <property type="entry name" value="SCY1-RELATED S/T PROTEIN KINASE-LIKE"/>
    <property type="match status" value="1"/>
</dbReference>
<dbReference type="Gene3D" id="1.25.10.10">
    <property type="entry name" value="Leucine-rich Repeat Variant"/>
    <property type="match status" value="1"/>
</dbReference>
<sequence length="858" mass="95153">MEYLEKLKVYGDQVKNVVVKSMVDTAHGGQKILKDVLPGNLVTREFELVQPLGSAGPGLMWRIYGAIKRSTKQEAAVFVFEKRLLDKYAKKDRELILEAMRKGVHQLAKIRHPRILSLQHPLEESRDSLAFATESCFASVANCLGCYDNMTQPIPKEFEDYKLHDIEIRYGIVQLCEGLLFLHNEVKLLHRNISPESIIINSNGSWKLIGFELSVQGSADGALYPFRDYDGNISPILNPRLDYMAPEYFTTKSCDSQSDMFSVGMLMYALYNHGRTLYECHDNYSAFIKMSDELKMLNTTKLSVLPREACDHVKMLLSTKPELRPDAEQFSKVPFFQDVAVKTLEYLDSLFQVDHIQRSMFYKTEDIKQHILPVVYNALDAESSQVQELCLAIIPSFAHLIDLQAMKYAILPRIKKICFETITLSVRVNCLICLGKLVESLDKWIIIDEVLPLLQSIPSREPTVLMAILGIIKVAMSSSKAGGLPREILATKIIPFLIPISIETSLNLNQFNAYMSTIKDMLETVEIEQRKKLEQLSQQAPNAPIIPIDLSKTDFHVDQRSCSMIDQFMIGHGFNSEVAQNKSLSTVFDENASNGSPKLHQKSVSLSNQPNPSESSLAKKTLTLEDKERIMRQSEQTQRMSTQGEILPERKMPVSSSANTNSNIPLMAMTPTVSSPTSSNSSSAIYKDLTSTLFDPHAPSQSYSGMSTSHTMPSFIRPTMATASPPLLTPSSSLSSSSCQQPQMRPTLNFSSSSNSTDLTSSLFNNINSLASRSQTTSTSIPMNSMATKPSMPSPYFNSGTTSNAALFQPPPPAGSAVIRGSMTPPPPAGSTVIRGSMTPSHTTPAKSASSELDDLFN</sequence>
<dbReference type="EMBL" id="CAJOBP010002273">
    <property type="protein sequence ID" value="CAF4345212.1"/>
    <property type="molecule type" value="Genomic_DNA"/>
</dbReference>
<evidence type="ECO:0000256" key="1">
    <source>
        <dbReference type="ARBA" id="ARBA00038349"/>
    </source>
</evidence>
<dbReference type="Gene3D" id="1.10.510.10">
    <property type="entry name" value="Transferase(Phosphotransferase) domain 1"/>
    <property type="match status" value="1"/>
</dbReference>
<dbReference type="AlphaFoldDB" id="A0A820KQV3"/>
<organism evidence="4 5">
    <name type="scientific">Rotaria socialis</name>
    <dbReference type="NCBI Taxonomy" id="392032"/>
    <lineage>
        <taxon>Eukaryota</taxon>
        <taxon>Metazoa</taxon>
        <taxon>Spiralia</taxon>
        <taxon>Gnathifera</taxon>
        <taxon>Rotifera</taxon>
        <taxon>Eurotatoria</taxon>
        <taxon>Bdelloidea</taxon>
        <taxon>Philodinida</taxon>
        <taxon>Philodinidae</taxon>
        <taxon>Rotaria</taxon>
    </lineage>
</organism>
<gene>
    <name evidence="4" type="ORF">UJA718_LOCUS15414</name>
</gene>
<feature type="compositionally biased region" description="Low complexity" evidence="2">
    <location>
        <begin position="724"/>
        <end position="738"/>
    </location>
</feature>
<dbReference type="FunFam" id="3.30.200.20:FF:000179">
    <property type="entry name" value="SCY1 like pseudokinase 2"/>
    <property type="match status" value="1"/>
</dbReference>
<evidence type="ECO:0000313" key="4">
    <source>
        <dbReference type="EMBL" id="CAF4345212.1"/>
    </source>
</evidence>
<protein>
    <recommendedName>
        <fullName evidence="3">Protein kinase domain-containing protein</fullName>
    </recommendedName>
</protein>
<dbReference type="CDD" id="cd14011">
    <property type="entry name" value="PK_SCY1_like"/>
    <property type="match status" value="1"/>
</dbReference>
<feature type="region of interest" description="Disordered" evidence="2">
    <location>
        <begin position="589"/>
        <end position="622"/>
    </location>
</feature>
<accession>A0A820KQV3</accession>
<reference evidence="4" key="1">
    <citation type="submission" date="2021-02" db="EMBL/GenBank/DDBJ databases">
        <authorList>
            <person name="Nowell W R."/>
        </authorList>
    </citation>
    <scope>NUCLEOTIDE SEQUENCE</scope>
</reference>
<dbReference type="GO" id="GO:0004672">
    <property type="term" value="F:protein kinase activity"/>
    <property type="evidence" value="ECO:0007669"/>
    <property type="project" value="InterPro"/>
</dbReference>
<dbReference type="InterPro" id="IPR016024">
    <property type="entry name" value="ARM-type_fold"/>
</dbReference>
<dbReference type="SMART" id="SM00220">
    <property type="entry name" value="S_TKc"/>
    <property type="match status" value="1"/>
</dbReference>
<name>A0A820KQV3_9BILA</name>
<proteinExistence type="inferred from homology"/>
<dbReference type="InterPro" id="IPR011009">
    <property type="entry name" value="Kinase-like_dom_sf"/>
</dbReference>
<feature type="compositionally biased region" description="Polar residues" evidence="2">
    <location>
        <begin position="796"/>
        <end position="806"/>
    </location>
</feature>
<dbReference type="Pfam" id="PF00069">
    <property type="entry name" value="Pkinase"/>
    <property type="match status" value="1"/>
</dbReference>
<feature type="domain" description="Protein kinase" evidence="3">
    <location>
        <begin position="46"/>
        <end position="336"/>
    </location>
</feature>
<evidence type="ECO:0000313" key="5">
    <source>
        <dbReference type="Proteomes" id="UP000663873"/>
    </source>
</evidence>
<keyword evidence="5" id="KW-1185">Reference proteome</keyword>
<dbReference type="InterPro" id="IPR051177">
    <property type="entry name" value="CIK-Related_Protein"/>
</dbReference>
<dbReference type="SUPFAM" id="SSF48371">
    <property type="entry name" value="ARM repeat"/>
    <property type="match status" value="1"/>
</dbReference>
<feature type="compositionally biased region" description="Polar residues" evidence="2">
    <location>
        <begin position="773"/>
        <end position="788"/>
    </location>
</feature>
<dbReference type="SUPFAM" id="SSF56112">
    <property type="entry name" value="Protein kinase-like (PK-like)"/>
    <property type="match status" value="1"/>
</dbReference>
<feature type="region of interest" description="Disordered" evidence="2">
    <location>
        <begin position="773"/>
        <end position="858"/>
    </location>
</feature>
<feature type="compositionally biased region" description="Polar residues" evidence="2">
    <location>
        <begin position="838"/>
        <end position="851"/>
    </location>
</feature>
<dbReference type="InterPro" id="IPR011989">
    <property type="entry name" value="ARM-like"/>
</dbReference>
<dbReference type="Gene3D" id="3.30.200.20">
    <property type="entry name" value="Phosphorylase Kinase, domain 1"/>
    <property type="match status" value="1"/>
</dbReference>
<dbReference type="PROSITE" id="PS50011">
    <property type="entry name" value="PROTEIN_KINASE_DOM"/>
    <property type="match status" value="1"/>
</dbReference>
<dbReference type="PANTHER" id="PTHR12984:SF6">
    <property type="entry name" value="SCY1-LIKE PROTEIN 2"/>
    <property type="match status" value="1"/>
</dbReference>
<feature type="region of interest" description="Disordered" evidence="2">
    <location>
        <begin position="716"/>
        <end position="755"/>
    </location>
</feature>
<dbReference type="GO" id="GO:0005524">
    <property type="term" value="F:ATP binding"/>
    <property type="evidence" value="ECO:0007669"/>
    <property type="project" value="InterPro"/>
</dbReference>
<evidence type="ECO:0000259" key="3">
    <source>
        <dbReference type="PROSITE" id="PS50011"/>
    </source>
</evidence>
<evidence type="ECO:0000256" key="2">
    <source>
        <dbReference type="SAM" id="MobiDB-lite"/>
    </source>
</evidence>